<evidence type="ECO:0000256" key="1">
    <source>
        <dbReference type="SAM" id="MobiDB-lite"/>
    </source>
</evidence>
<comment type="caution">
    <text evidence="2">The sequence shown here is derived from an EMBL/GenBank/DDBJ whole genome shotgun (WGS) entry which is preliminary data.</text>
</comment>
<evidence type="ECO:0000313" key="2">
    <source>
        <dbReference type="EMBL" id="GAV09903.1"/>
    </source>
</evidence>
<proteinExistence type="predicted"/>
<dbReference type="Proteomes" id="UP000186922">
    <property type="component" value="Unassembled WGS sequence"/>
</dbReference>
<protein>
    <submittedName>
        <fullName evidence="2">Uncharacterized protein</fullName>
    </submittedName>
</protein>
<dbReference type="EMBL" id="BDGG01000050">
    <property type="protein sequence ID" value="GAV09903.1"/>
    <property type="molecule type" value="Genomic_DNA"/>
</dbReference>
<name>A0A1D1WA66_RAMVA</name>
<reference evidence="2 3" key="1">
    <citation type="journal article" date="2016" name="Nat. Commun.">
        <title>Extremotolerant tardigrade genome and improved radiotolerance of human cultured cells by tardigrade-unique protein.</title>
        <authorList>
            <person name="Hashimoto T."/>
            <person name="Horikawa D.D."/>
            <person name="Saito Y."/>
            <person name="Kuwahara H."/>
            <person name="Kozuka-Hata H."/>
            <person name="Shin-I T."/>
            <person name="Minakuchi Y."/>
            <person name="Ohishi K."/>
            <person name="Motoyama A."/>
            <person name="Aizu T."/>
            <person name="Enomoto A."/>
            <person name="Kondo K."/>
            <person name="Tanaka S."/>
            <person name="Hara Y."/>
            <person name="Koshikawa S."/>
            <person name="Sagara H."/>
            <person name="Miura T."/>
            <person name="Yokobori S."/>
            <person name="Miyagawa K."/>
            <person name="Suzuki Y."/>
            <person name="Kubo T."/>
            <person name="Oyama M."/>
            <person name="Kohara Y."/>
            <person name="Fujiyama A."/>
            <person name="Arakawa K."/>
            <person name="Katayama T."/>
            <person name="Toyoda A."/>
            <person name="Kunieda T."/>
        </authorList>
    </citation>
    <scope>NUCLEOTIDE SEQUENCE [LARGE SCALE GENOMIC DNA]</scope>
    <source>
        <strain evidence="2 3">YOKOZUNA-1</strain>
    </source>
</reference>
<gene>
    <name evidence="2" type="primary">RvY_19371-1</name>
    <name evidence="2" type="synonym">RvY_19371.1</name>
    <name evidence="2" type="ORF">RvY_19371</name>
</gene>
<evidence type="ECO:0000313" key="3">
    <source>
        <dbReference type="Proteomes" id="UP000186922"/>
    </source>
</evidence>
<organism evidence="2 3">
    <name type="scientific">Ramazzottius varieornatus</name>
    <name type="common">Water bear</name>
    <name type="synonym">Tardigrade</name>
    <dbReference type="NCBI Taxonomy" id="947166"/>
    <lineage>
        <taxon>Eukaryota</taxon>
        <taxon>Metazoa</taxon>
        <taxon>Ecdysozoa</taxon>
        <taxon>Tardigrada</taxon>
        <taxon>Eutardigrada</taxon>
        <taxon>Parachela</taxon>
        <taxon>Hypsibioidea</taxon>
        <taxon>Ramazzottiidae</taxon>
        <taxon>Ramazzottius</taxon>
    </lineage>
</organism>
<accession>A0A1D1WA66</accession>
<dbReference type="AlphaFoldDB" id="A0A1D1WA66"/>
<keyword evidence="3" id="KW-1185">Reference proteome</keyword>
<sequence>MSDLEWLNFKNGQHVAVVRKVLLSDKKKNIWYYVDISLTTGEAVTSLRRIEIQHASTSYPWPRRPASGVNEGEKEHEGS</sequence>
<feature type="region of interest" description="Disordered" evidence="1">
    <location>
        <begin position="58"/>
        <end position="79"/>
    </location>
</feature>